<reference evidence="2" key="1">
    <citation type="journal article" date="2020" name="mSystems">
        <title>Genome- and Community-Level Interaction Insights into Carbon Utilization and Element Cycling Functions of Hydrothermarchaeota in Hydrothermal Sediment.</title>
        <authorList>
            <person name="Zhou Z."/>
            <person name="Liu Y."/>
            <person name="Xu W."/>
            <person name="Pan J."/>
            <person name="Luo Z.H."/>
            <person name="Li M."/>
        </authorList>
    </citation>
    <scope>NUCLEOTIDE SEQUENCE [LARGE SCALE GENOMIC DNA]</scope>
    <source>
        <strain evidence="2">SpSt-1038</strain>
    </source>
</reference>
<comment type="caution">
    <text evidence="2">The sequence shown here is derived from an EMBL/GenBank/DDBJ whole genome shotgun (WGS) entry which is preliminary data.</text>
</comment>
<name>A0A7J3UZB4_9CREN</name>
<evidence type="ECO:0000313" key="2">
    <source>
        <dbReference type="EMBL" id="HHI48929.1"/>
    </source>
</evidence>
<accession>A0A7J3UZB4</accession>
<proteinExistence type="predicted"/>
<dbReference type="AlphaFoldDB" id="A0A7J3UZB4"/>
<evidence type="ECO:0000256" key="1">
    <source>
        <dbReference type="SAM" id="MobiDB-lite"/>
    </source>
</evidence>
<sequence length="81" mass="9368">MAVPEVVPKYKEPDTNKRENLQPLSDKDNPAFGAVKINRSNLLFTGRISKKAPTFREEMNCKYIYLNGIIVLIWKEFPLPM</sequence>
<protein>
    <submittedName>
        <fullName evidence="2">Uncharacterized protein</fullName>
    </submittedName>
</protein>
<organism evidence="2">
    <name type="scientific">Candidatus Methanosuratincola petrocarbonis</name>
    <name type="common">ex Vanwonterghem et al. 2016</name>
    <dbReference type="NCBI Taxonomy" id="1867261"/>
    <lineage>
        <taxon>Archaea</taxon>
        <taxon>Thermoproteota</taxon>
        <taxon>Methanosuratincolia</taxon>
        <taxon>Candidatus Methanomethylicales</taxon>
        <taxon>Candidatus Methanomethylicaceae</taxon>
        <taxon>Candidatus Methanosuratincola (ex Vanwonterghem et al. 2016)</taxon>
    </lineage>
</organism>
<feature type="compositionally biased region" description="Basic and acidic residues" evidence="1">
    <location>
        <begin position="8"/>
        <end position="27"/>
    </location>
</feature>
<feature type="region of interest" description="Disordered" evidence="1">
    <location>
        <begin position="1"/>
        <end position="27"/>
    </location>
</feature>
<gene>
    <name evidence="2" type="ORF">ENL91_02020</name>
</gene>
<dbReference type="EMBL" id="DRVT01000021">
    <property type="protein sequence ID" value="HHI48929.1"/>
    <property type="molecule type" value="Genomic_DNA"/>
</dbReference>